<proteinExistence type="predicted"/>
<dbReference type="PANTHER" id="PTHR37833">
    <property type="entry name" value="LIPOPROTEIN-RELATED"/>
    <property type="match status" value="1"/>
</dbReference>
<dbReference type="AlphaFoldDB" id="A0A2T8HHY7"/>
<name>A0A2T8HHY7_9SPHI</name>
<comment type="caution">
    <text evidence="2">The sequence shown here is derived from an EMBL/GenBank/DDBJ whole genome shotgun (WGS) entry which is preliminary data.</text>
</comment>
<dbReference type="RefSeq" id="WP_116775634.1">
    <property type="nucleotide sequence ID" value="NZ_QDKG01000003.1"/>
</dbReference>
<dbReference type="Proteomes" id="UP000245627">
    <property type="component" value="Unassembled WGS sequence"/>
</dbReference>
<protein>
    <submittedName>
        <fullName evidence="2">DUF1573 domain-containing protein</fullName>
    </submittedName>
</protein>
<dbReference type="Pfam" id="PF07610">
    <property type="entry name" value="DUF1573"/>
    <property type="match status" value="1"/>
</dbReference>
<dbReference type="EMBL" id="QDKG01000003">
    <property type="protein sequence ID" value="PVH25044.1"/>
    <property type="molecule type" value="Genomic_DNA"/>
</dbReference>
<keyword evidence="1" id="KW-0732">Signal</keyword>
<keyword evidence="3" id="KW-1185">Reference proteome</keyword>
<organism evidence="2 3">
    <name type="scientific">Sphingobacterium corticibacter</name>
    <dbReference type="NCBI Taxonomy" id="2171749"/>
    <lineage>
        <taxon>Bacteria</taxon>
        <taxon>Pseudomonadati</taxon>
        <taxon>Bacteroidota</taxon>
        <taxon>Sphingobacteriia</taxon>
        <taxon>Sphingobacteriales</taxon>
        <taxon>Sphingobacteriaceae</taxon>
        <taxon>Sphingobacterium</taxon>
    </lineage>
</organism>
<evidence type="ECO:0000313" key="3">
    <source>
        <dbReference type="Proteomes" id="UP000245627"/>
    </source>
</evidence>
<dbReference type="Gene3D" id="2.60.40.10">
    <property type="entry name" value="Immunoglobulins"/>
    <property type="match status" value="1"/>
</dbReference>
<dbReference type="PANTHER" id="PTHR37833:SF1">
    <property type="entry name" value="SIGNAL PEPTIDE PROTEIN"/>
    <property type="match status" value="1"/>
</dbReference>
<feature type="signal peptide" evidence="1">
    <location>
        <begin position="1"/>
        <end position="21"/>
    </location>
</feature>
<dbReference type="OrthoDB" id="826619at2"/>
<dbReference type="InterPro" id="IPR013783">
    <property type="entry name" value="Ig-like_fold"/>
</dbReference>
<feature type="chain" id="PRO_5015761531" evidence="1">
    <location>
        <begin position="22"/>
        <end position="124"/>
    </location>
</feature>
<sequence>MKKISSVIVALVAVVALTSMSLVQGTFNFNTETHDFGKIPHNKPASYEFTFTNSGDSPIIISEVRPTCGCSVADFTKAPVKPGDTGVINVTYDASVKGPFTKSFIVKSNTNTPVKNLTIKGNVE</sequence>
<gene>
    <name evidence="2" type="ORF">DC487_08905</name>
</gene>
<dbReference type="InterPro" id="IPR011467">
    <property type="entry name" value="DUF1573"/>
</dbReference>
<reference evidence="2 3" key="1">
    <citation type="submission" date="2018-04" db="EMBL/GenBank/DDBJ databases">
        <title>Sphingobacterium cortibacter sp. nov.</title>
        <authorList>
            <person name="Li Y."/>
        </authorList>
    </citation>
    <scope>NUCLEOTIDE SEQUENCE [LARGE SCALE GENOMIC DNA]</scope>
    <source>
        <strain evidence="2 3">2c-3</strain>
    </source>
</reference>
<accession>A0A2T8HHY7</accession>
<evidence type="ECO:0000313" key="2">
    <source>
        <dbReference type="EMBL" id="PVH25044.1"/>
    </source>
</evidence>
<evidence type="ECO:0000256" key="1">
    <source>
        <dbReference type="SAM" id="SignalP"/>
    </source>
</evidence>